<reference evidence="1" key="1">
    <citation type="submission" date="2019-01" db="EMBL/GenBank/DDBJ databases">
        <authorList>
            <person name="Lista F."/>
            <person name="Anselmo A."/>
        </authorList>
    </citation>
    <scope>NUCLEOTIDE SEQUENCE</scope>
    <source>
        <strain evidence="1">13S</strain>
    </source>
</reference>
<dbReference type="AlphaFoldDB" id="A0A483IUN2"/>
<accession>A0A483IUN2</accession>
<dbReference type="EMBL" id="SDCJ01000016">
    <property type="protein sequence ID" value="TCX36654.1"/>
    <property type="molecule type" value="Genomic_DNA"/>
</dbReference>
<sequence>MNKGCFGSALTASVKSEICARCGDRSRCHDEARKNIEAIFGKFVGFPIDSVKNKKRTTKEST</sequence>
<name>A0A483IUN2_KLEPN</name>
<evidence type="ECO:0000313" key="1">
    <source>
        <dbReference type="EMBL" id="TCX36654.1"/>
    </source>
</evidence>
<gene>
    <name evidence="1" type="ORF">ETE75_20085</name>
</gene>
<proteinExistence type="predicted"/>
<comment type="caution">
    <text evidence="1">The sequence shown here is derived from an EMBL/GenBank/DDBJ whole genome shotgun (WGS) entry which is preliminary data.</text>
</comment>
<protein>
    <submittedName>
        <fullName evidence="1">Uncharacterized protein</fullName>
    </submittedName>
</protein>
<organism evidence="1">
    <name type="scientific">Klebsiella pneumoniae</name>
    <dbReference type="NCBI Taxonomy" id="573"/>
    <lineage>
        <taxon>Bacteria</taxon>
        <taxon>Pseudomonadati</taxon>
        <taxon>Pseudomonadota</taxon>
        <taxon>Gammaproteobacteria</taxon>
        <taxon>Enterobacterales</taxon>
        <taxon>Enterobacteriaceae</taxon>
        <taxon>Klebsiella/Raoultella group</taxon>
        <taxon>Klebsiella</taxon>
        <taxon>Klebsiella pneumoniae complex</taxon>
    </lineage>
</organism>